<reference evidence="7 8" key="1">
    <citation type="submission" date="2023-10" db="EMBL/GenBank/DDBJ databases">
        <title>Genome-Wide Identification Analysis in wild type Solanum Pinnatisectum Reveals Some Genes Defensing Phytophthora Infestans.</title>
        <authorList>
            <person name="Sun C."/>
        </authorList>
    </citation>
    <scope>NUCLEOTIDE SEQUENCE [LARGE SCALE GENOMIC DNA]</scope>
    <source>
        <strain evidence="7">LQN</strain>
        <tissue evidence="7">Leaf</tissue>
    </source>
</reference>
<dbReference type="SMART" id="SM00432">
    <property type="entry name" value="MADS"/>
    <property type="match status" value="1"/>
</dbReference>
<dbReference type="AlphaFoldDB" id="A0AAV9L701"/>
<dbReference type="GO" id="GO:0046983">
    <property type="term" value="F:protein dimerization activity"/>
    <property type="evidence" value="ECO:0007669"/>
    <property type="project" value="InterPro"/>
</dbReference>
<comment type="caution">
    <text evidence="7">The sequence shown here is derived from an EMBL/GenBank/DDBJ whole genome shotgun (WGS) entry which is preliminary data.</text>
</comment>
<proteinExistence type="predicted"/>
<keyword evidence="3" id="KW-0238">DNA-binding</keyword>
<evidence type="ECO:0000313" key="7">
    <source>
        <dbReference type="EMBL" id="KAK4721461.1"/>
    </source>
</evidence>
<evidence type="ECO:0000256" key="4">
    <source>
        <dbReference type="ARBA" id="ARBA00023163"/>
    </source>
</evidence>
<evidence type="ECO:0000256" key="5">
    <source>
        <dbReference type="ARBA" id="ARBA00023242"/>
    </source>
</evidence>
<dbReference type="GO" id="GO:0005634">
    <property type="term" value="C:nucleus"/>
    <property type="evidence" value="ECO:0007669"/>
    <property type="project" value="UniProtKB-SubCell"/>
</dbReference>
<feature type="domain" description="MADS-box" evidence="6">
    <location>
        <begin position="53"/>
        <end position="105"/>
    </location>
</feature>
<dbReference type="GO" id="GO:0000978">
    <property type="term" value="F:RNA polymerase II cis-regulatory region sequence-specific DNA binding"/>
    <property type="evidence" value="ECO:0007669"/>
    <property type="project" value="TreeGrafter"/>
</dbReference>
<dbReference type="InterPro" id="IPR002100">
    <property type="entry name" value="TF_MADSbox"/>
</dbReference>
<evidence type="ECO:0000256" key="1">
    <source>
        <dbReference type="ARBA" id="ARBA00004123"/>
    </source>
</evidence>
<dbReference type="PROSITE" id="PS50066">
    <property type="entry name" value="MADS_BOX_2"/>
    <property type="match status" value="1"/>
</dbReference>
<comment type="subcellular location">
    <subcellularLocation>
        <location evidence="1">Nucleus</location>
    </subcellularLocation>
</comment>
<dbReference type="PANTHER" id="PTHR11945">
    <property type="entry name" value="MADS BOX PROTEIN"/>
    <property type="match status" value="1"/>
</dbReference>
<keyword evidence="8" id="KW-1185">Reference proteome</keyword>
<dbReference type="Gene3D" id="3.40.1810.10">
    <property type="entry name" value="Transcription factor, MADS-box"/>
    <property type="match status" value="1"/>
</dbReference>
<evidence type="ECO:0000256" key="3">
    <source>
        <dbReference type="ARBA" id="ARBA00023125"/>
    </source>
</evidence>
<dbReference type="Proteomes" id="UP001311915">
    <property type="component" value="Unassembled WGS sequence"/>
</dbReference>
<organism evidence="7 8">
    <name type="scientific">Solanum pinnatisectum</name>
    <name type="common">tansyleaf nightshade</name>
    <dbReference type="NCBI Taxonomy" id="50273"/>
    <lineage>
        <taxon>Eukaryota</taxon>
        <taxon>Viridiplantae</taxon>
        <taxon>Streptophyta</taxon>
        <taxon>Embryophyta</taxon>
        <taxon>Tracheophyta</taxon>
        <taxon>Spermatophyta</taxon>
        <taxon>Magnoliopsida</taxon>
        <taxon>eudicotyledons</taxon>
        <taxon>Gunneridae</taxon>
        <taxon>Pentapetalae</taxon>
        <taxon>asterids</taxon>
        <taxon>lamiids</taxon>
        <taxon>Solanales</taxon>
        <taxon>Solanaceae</taxon>
        <taxon>Solanoideae</taxon>
        <taxon>Solaneae</taxon>
        <taxon>Solanum</taxon>
    </lineage>
</organism>
<dbReference type="SUPFAM" id="SSF55455">
    <property type="entry name" value="SRF-like"/>
    <property type="match status" value="1"/>
</dbReference>
<accession>A0AAV9L701</accession>
<keyword evidence="5" id="KW-0539">Nucleus</keyword>
<keyword evidence="4" id="KW-0804">Transcription</keyword>
<dbReference type="GO" id="GO:0000981">
    <property type="term" value="F:DNA-binding transcription factor activity, RNA polymerase II-specific"/>
    <property type="evidence" value="ECO:0007669"/>
    <property type="project" value="TreeGrafter"/>
</dbReference>
<sequence>MFNTFLQCKKRKEHKFLGSPISYIKLLVLRPKITILLPQFFSDSLDMTRKNSKGHQRVDMVKIKKASNLGVTFSKCRAGLFKKASELCTLCGAEIVIVIFSPDGKNVFSFGYPSVDTLVERFLGRNLPPPNNDVHNQQIVARREAIFVSSIPSSCTSRGYSRWRKIAENPFEKLGREPMVYGGKLLSKNITYSNFNT</sequence>
<evidence type="ECO:0000313" key="8">
    <source>
        <dbReference type="Proteomes" id="UP001311915"/>
    </source>
</evidence>
<protein>
    <recommendedName>
        <fullName evidence="6">MADS-box domain-containing protein</fullName>
    </recommendedName>
</protein>
<evidence type="ECO:0000259" key="6">
    <source>
        <dbReference type="PROSITE" id="PS50066"/>
    </source>
</evidence>
<dbReference type="PANTHER" id="PTHR11945:SF769">
    <property type="entry name" value="AGAMOUS-LIKE MADS-BOX PROTEIN AGL62"/>
    <property type="match status" value="1"/>
</dbReference>
<dbReference type="EMBL" id="JAWPEI010000007">
    <property type="protein sequence ID" value="KAK4721461.1"/>
    <property type="molecule type" value="Genomic_DNA"/>
</dbReference>
<keyword evidence="2" id="KW-0805">Transcription regulation</keyword>
<dbReference type="PRINTS" id="PR00404">
    <property type="entry name" value="MADSDOMAIN"/>
</dbReference>
<evidence type="ECO:0000256" key="2">
    <source>
        <dbReference type="ARBA" id="ARBA00023015"/>
    </source>
</evidence>
<dbReference type="InterPro" id="IPR036879">
    <property type="entry name" value="TF_MADSbox_sf"/>
</dbReference>
<name>A0AAV9L701_9SOLN</name>
<dbReference type="FunFam" id="3.40.1810.10:FF:000006">
    <property type="entry name" value="Agamous-like MADS-box protein AGL62"/>
    <property type="match status" value="1"/>
</dbReference>
<gene>
    <name evidence="7" type="ORF">R3W88_011694</name>
</gene>
<dbReference type="Pfam" id="PF00319">
    <property type="entry name" value="SRF-TF"/>
    <property type="match status" value="1"/>
</dbReference>